<feature type="compositionally biased region" description="Acidic residues" evidence="1">
    <location>
        <begin position="1273"/>
        <end position="1285"/>
    </location>
</feature>
<protein>
    <recommendedName>
        <fullName evidence="2">DH domain-containing protein</fullName>
    </recommendedName>
</protein>
<feature type="compositionally biased region" description="Low complexity" evidence="1">
    <location>
        <begin position="1480"/>
        <end position="1496"/>
    </location>
</feature>
<feature type="compositionally biased region" description="Basic and acidic residues" evidence="1">
    <location>
        <begin position="1163"/>
        <end position="1178"/>
    </location>
</feature>
<dbReference type="PANTHER" id="PTHR12673:SF159">
    <property type="entry name" value="LD03170P"/>
    <property type="match status" value="1"/>
</dbReference>
<dbReference type="GO" id="GO:0005085">
    <property type="term" value="F:guanyl-nucleotide exchange factor activity"/>
    <property type="evidence" value="ECO:0007669"/>
    <property type="project" value="InterPro"/>
</dbReference>
<organism evidence="3 4">
    <name type="scientific">Malassezia globosa (strain ATCC MYA-4612 / CBS 7966)</name>
    <name type="common">Dandruff-associated fungus</name>
    <dbReference type="NCBI Taxonomy" id="425265"/>
    <lineage>
        <taxon>Eukaryota</taxon>
        <taxon>Fungi</taxon>
        <taxon>Dikarya</taxon>
        <taxon>Basidiomycota</taxon>
        <taxon>Ustilaginomycotina</taxon>
        <taxon>Malasseziomycetes</taxon>
        <taxon>Malasseziales</taxon>
        <taxon>Malasseziaceae</taxon>
        <taxon>Malassezia</taxon>
    </lineage>
</organism>
<feature type="compositionally biased region" description="Basic and acidic residues" evidence="1">
    <location>
        <begin position="593"/>
        <end position="604"/>
    </location>
</feature>
<feature type="compositionally biased region" description="Polar residues" evidence="1">
    <location>
        <begin position="203"/>
        <end position="213"/>
    </location>
</feature>
<feature type="compositionally biased region" description="Pro residues" evidence="1">
    <location>
        <begin position="874"/>
        <end position="890"/>
    </location>
</feature>
<accession>A8QBL4</accession>
<dbReference type="PANTHER" id="PTHR12673">
    <property type="entry name" value="FACIOGENITAL DYSPLASIA PROTEIN"/>
    <property type="match status" value="1"/>
</dbReference>
<feature type="compositionally biased region" description="Low complexity" evidence="1">
    <location>
        <begin position="811"/>
        <end position="852"/>
    </location>
</feature>
<feature type="compositionally biased region" description="Polar residues" evidence="1">
    <location>
        <begin position="340"/>
        <end position="351"/>
    </location>
</feature>
<feature type="compositionally biased region" description="Basic and acidic residues" evidence="1">
    <location>
        <begin position="1035"/>
        <end position="1045"/>
    </location>
</feature>
<feature type="compositionally biased region" description="Low complexity" evidence="1">
    <location>
        <begin position="305"/>
        <end position="323"/>
    </location>
</feature>
<feature type="region of interest" description="Disordered" evidence="1">
    <location>
        <begin position="90"/>
        <end position="399"/>
    </location>
</feature>
<dbReference type="InterPro" id="IPR000219">
    <property type="entry name" value="DH_dom"/>
</dbReference>
<feature type="compositionally biased region" description="Basic and acidic residues" evidence="1">
    <location>
        <begin position="1124"/>
        <end position="1135"/>
    </location>
</feature>
<feature type="compositionally biased region" description="Low complexity" evidence="1">
    <location>
        <begin position="785"/>
        <end position="795"/>
    </location>
</feature>
<feature type="compositionally biased region" description="Polar residues" evidence="1">
    <location>
        <begin position="54"/>
        <end position="63"/>
    </location>
</feature>
<evidence type="ECO:0000256" key="1">
    <source>
        <dbReference type="SAM" id="MobiDB-lite"/>
    </source>
</evidence>
<feature type="compositionally biased region" description="Low complexity" evidence="1">
    <location>
        <begin position="155"/>
        <end position="164"/>
    </location>
</feature>
<feature type="domain" description="DH" evidence="2">
    <location>
        <begin position="1323"/>
        <end position="1567"/>
    </location>
</feature>
<feature type="compositionally biased region" description="Polar residues" evidence="1">
    <location>
        <begin position="1068"/>
        <end position="1082"/>
    </location>
</feature>
<dbReference type="Pfam" id="PF00621">
    <property type="entry name" value="RhoGEF"/>
    <property type="match status" value="1"/>
</dbReference>
<reference evidence="3 4" key="1">
    <citation type="journal article" date="2007" name="Proc. Natl. Acad. Sci. U.S.A.">
        <title>Dandruff-associated Malassezia genomes reveal convergent and divergent virulence traits shared with plant and human fungal pathogens.</title>
        <authorList>
            <person name="Xu J."/>
            <person name="Saunders C.W."/>
            <person name="Hu P."/>
            <person name="Grant R.A."/>
            <person name="Boekhout T."/>
            <person name="Kuramae E.E."/>
            <person name="Kronstad J.W."/>
            <person name="Deangelis Y.M."/>
            <person name="Reeder N.L."/>
            <person name="Johnstone K.R."/>
            <person name="Leland M."/>
            <person name="Fieno A.M."/>
            <person name="Begley W.M."/>
            <person name="Sun Y."/>
            <person name="Lacey M.P."/>
            <person name="Chaudhary T."/>
            <person name="Keough T."/>
            <person name="Chu L."/>
            <person name="Sears R."/>
            <person name="Yuan B."/>
            <person name="Dawson T.L.Jr."/>
        </authorList>
    </citation>
    <scope>NUCLEOTIDE SEQUENCE [LARGE SCALE GENOMIC DNA]</scope>
    <source>
        <strain evidence="4">ATCC MYA-4612 / CBS 7966</strain>
    </source>
</reference>
<keyword evidence="4" id="KW-1185">Reference proteome</keyword>
<dbReference type="SUPFAM" id="SSF48065">
    <property type="entry name" value="DBL homology domain (DH-domain)"/>
    <property type="match status" value="1"/>
</dbReference>
<dbReference type="GO" id="GO:0005737">
    <property type="term" value="C:cytoplasm"/>
    <property type="evidence" value="ECO:0007669"/>
    <property type="project" value="TreeGrafter"/>
</dbReference>
<feature type="compositionally biased region" description="Polar residues" evidence="1">
    <location>
        <begin position="930"/>
        <end position="943"/>
    </location>
</feature>
<feature type="compositionally biased region" description="Low complexity" evidence="1">
    <location>
        <begin position="1220"/>
        <end position="1254"/>
    </location>
</feature>
<feature type="region of interest" description="Disordered" evidence="1">
    <location>
        <begin position="925"/>
        <end position="1110"/>
    </location>
</feature>
<dbReference type="InParanoid" id="A8QBL4"/>
<dbReference type="OMA" id="ELGHRCD"/>
<feature type="compositionally biased region" description="Low complexity" evidence="1">
    <location>
        <begin position="453"/>
        <end position="473"/>
    </location>
</feature>
<comment type="caution">
    <text evidence="3">The sequence shown here is derived from an EMBL/GenBank/DDBJ whole genome shotgun (WGS) entry which is preliminary data.</text>
</comment>
<feature type="compositionally biased region" description="Pro residues" evidence="1">
    <location>
        <begin position="513"/>
        <end position="525"/>
    </location>
</feature>
<feature type="region of interest" description="Disordered" evidence="1">
    <location>
        <begin position="510"/>
        <end position="615"/>
    </location>
</feature>
<dbReference type="Proteomes" id="UP000008837">
    <property type="component" value="Unassembled WGS sequence"/>
</dbReference>
<gene>
    <name evidence="3" type="ORF">MGL_3921</name>
</gene>
<feature type="region of interest" description="Disordered" evidence="1">
    <location>
        <begin position="1451"/>
        <end position="1510"/>
    </location>
</feature>
<feature type="region of interest" description="Disordered" evidence="1">
    <location>
        <begin position="1"/>
        <end position="72"/>
    </location>
</feature>
<evidence type="ECO:0000259" key="2">
    <source>
        <dbReference type="PROSITE" id="PS50010"/>
    </source>
</evidence>
<feature type="compositionally biased region" description="Polar residues" evidence="1">
    <location>
        <begin position="996"/>
        <end position="1010"/>
    </location>
</feature>
<sequence>MSRTNTAETVAGATTASNASDSSSAHHTSRPGSAGSASGGGSSGVPSFLAPVWQGSSRNSTDGVSDAGEPTSGLRHAMRHAWQMFPGFRRVTNDDDSDAPSVEEHSASSKTSSRRRRDTQEQSQRTVSFGSDSFPFAEMNHHGGGGASLLHRNDSGASSRSIASSGGGSVHGPPSRNGSLQRSRRAYPISEIPETLPPHEAPSSPQLSQQAMQASPYHLSPKLAMTQMPVAVPTPPPPPPPPLPPEPPVSEKRAMFLRARTKSIDHMHKLLNLRNFGKDKSRKNKRDAAQSKAPNPAAPPPSFPPASSSATVAASAASSLASAPSPPGSLPLARPGFPLSASSVSLASTPGYSPAALKHASTTGMTGTPVTPGTPGTPGTVPAGIMMQSSSALPSPQLHQPSHLLWDASVPSSSSVATAPSSPPAFMPSTPLTHRPSLPVHSAPYATDTSSHAPFLAASSSESPSSSSATATKPPSPPFPFPTSRKASSTTTAMAAPPLAASVTAVGSALVPSAPPQPQPQPHPFVSPTESSSKTRRSSDHVPWMQGTPPLHKLPTMQPNSPPPDESPMKASSSRSMASADTLTSLATANDFFDSRTHTPERMRQRSHSVPGTAISMPHDEAAAAAAAAAVTMTSESVHNVPDSMSDDQAHVGALALAPHDDNDDDATMMTGLHDAESTTHAAGASHSSEHDLFLESRWDEWNADAMTTPLHEQGAQELLDNLGLDALDVQSQRLIPRSSHSQASTDRTDRVEPVPDMPLHPGEAFGVAHGGTPVEEPGTNFATSPSPKSSWPSSEARVAPASDASETTTSGQPRASSAASPARGSSDAPASAEAAPSSTSSAALPVTSLSGSPPPSPPAHGPSSAPALSSSAPPAPPTPPSSSLPPSTPMVPATELGTLLDSDSRFRPLNRMLEPLNIKALSLQEGDTDTASNAAPTVNSTWPLRFKPRNVDGDTIPGPSAHPSGHHSFDEEAPAEQRASGDDDATRVHRALRGSKSSSLLTAVASQANRIRKNARDAWPVVHDDDPVASSSTKSEDDDRERAKERKSKTAQRSDDGESCQPPASAPVSSQDTAASAPTSKETGKPDTPLSMYRKKRNKSQPTLRIADDREFLEALEQVRMQHKERIAHRERARTSRKASMPNLRPSPASRRPPPLPMTRGFSERTERPGRLGDERKVRSRASSAASRSEIDSARMSMSPEMPAGLPDMSTSFLDIDSIESMSASSTASDEPPDAAIPSSASAGGAAAAASPDTMELGTGASCAPAGAHDAPDDDVDDVDETESNESNVSEPIPNELGIGHTTGNVPSAPFTNDDDWKKEVKALFLIRELVQTERSYAAHLESLLIVVLKCTGTSSSTRMQTNVLMPSQPSNTSQRMASNTTVPPHLVTLRVMLPKLISVSRVLVYSIEESPTSEGVARSFLSIRPRLEEVHVSWHGVVGATLRAMRVTEASKSKSKGRLGRVPVAPTVEAARRATRPDLSYSDAALDSTSSTSSSDKREKSRAYDPPPKELSAVDVAIMPTQRIPRYVLLLRDLLSYTSPDTEAYESLKLALESVQELGHRCDQASTKTQ</sequence>
<feature type="compositionally biased region" description="Low complexity" evidence="1">
    <location>
        <begin position="571"/>
        <end position="589"/>
    </location>
</feature>
<dbReference type="VEuPathDB" id="FungiDB:MGL_3921"/>
<feature type="compositionally biased region" description="Polar residues" evidence="1">
    <location>
        <begin position="387"/>
        <end position="399"/>
    </location>
</feature>
<dbReference type="PROSITE" id="PS50010">
    <property type="entry name" value="DH_2"/>
    <property type="match status" value="1"/>
</dbReference>
<feature type="compositionally biased region" description="Polar residues" evidence="1">
    <location>
        <begin position="734"/>
        <end position="746"/>
    </location>
</feature>
<feature type="compositionally biased region" description="Low complexity" evidence="1">
    <location>
        <begin position="11"/>
        <end position="36"/>
    </location>
</feature>
<dbReference type="OrthoDB" id="660555at2759"/>
<dbReference type="RefSeq" id="XP_001728927.1">
    <property type="nucleotide sequence ID" value="XM_001728875.1"/>
</dbReference>
<feature type="compositionally biased region" description="Pro residues" evidence="1">
    <location>
        <begin position="232"/>
        <end position="248"/>
    </location>
</feature>
<dbReference type="KEGG" id="mgl:MGL_3921"/>
<evidence type="ECO:0000313" key="3">
    <source>
        <dbReference type="EMBL" id="EDP41713.1"/>
    </source>
</evidence>
<dbReference type="EMBL" id="AAYY01000016">
    <property type="protein sequence ID" value="EDP41713.1"/>
    <property type="molecule type" value="Genomic_DNA"/>
</dbReference>
<feature type="compositionally biased region" description="Low complexity" evidence="1">
    <location>
        <begin position="862"/>
        <end position="873"/>
    </location>
</feature>
<proteinExistence type="predicted"/>
<feature type="region of interest" description="Disordered" evidence="1">
    <location>
        <begin position="412"/>
        <end position="495"/>
    </location>
</feature>
<dbReference type="STRING" id="425265.A8QBL4"/>
<feature type="compositionally biased region" description="Low complexity" evidence="1">
    <location>
        <begin position="362"/>
        <end position="382"/>
    </location>
</feature>
<feature type="region of interest" description="Disordered" evidence="1">
    <location>
        <begin position="1124"/>
        <end position="1314"/>
    </location>
</feature>
<dbReference type="InterPro" id="IPR051092">
    <property type="entry name" value="FYVE_RhoGEF_PH"/>
</dbReference>
<dbReference type="Gene3D" id="1.20.900.10">
    <property type="entry name" value="Dbl homology (DH) domain"/>
    <property type="match status" value="1"/>
</dbReference>
<feature type="region of interest" description="Disordered" evidence="1">
    <location>
        <begin position="734"/>
        <end position="904"/>
    </location>
</feature>
<dbReference type="GeneID" id="5853233"/>
<name>A8QBL4_MALGO</name>
<feature type="compositionally biased region" description="Low complexity" evidence="1">
    <location>
        <begin position="482"/>
        <end position="495"/>
    </location>
</feature>
<feature type="compositionally biased region" description="Polar residues" evidence="1">
    <location>
        <begin position="121"/>
        <end position="131"/>
    </location>
</feature>
<evidence type="ECO:0000313" key="4">
    <source>
        <dbReference type="Proteomes" id="UP000008837"/>
    </source>
</evidence>
<dbReference type="InterPro" id="IPR035899">
    <property type="entry name" value="DBL_dom_sf"/>
</dbReference>